<dbReference type="VEuPathDB" id="TrichDB:TVAG_182050"/>
<sequence length="698" mass="80794">MFLFSLFLLTSSVLDDIEKHIPEIVVKIPVSVVFIGQNDMIKKESLSQESLEKWFKNFDFTTYQNKTNSTDQFITSEVSKAPPMKYKFVFSVFELPEQVHMVFEKVLDYTARFSYDKRRRYVHFYVIERLLQSLVEHYKIPNIAFFPLCSREQYYYCEGMENAEKMSAKNSPAFEGDLSLNITLDKDKSWSSQVDELITLAKNGYPNFFSGWNSANTLYLRLNTSDFLREELVSNAYKGGNRCSQNWFTSGRIFWSDMFNIINKAKDKEMNLISEDYEREIAALQETFELCKGPNLNAKQREHCEKVNKYIQKLREEKLKSNPYSSAQMQFLGMLSAIILDGLKEVITPVTPTFETPFSRKTKISITTFSDTNKNFPSLNYTNYMTSYLLYNMSAVYEFENINLNEWPGIGIPITTRVTKCDESVRIRNYDDYRCIDKMLFREELSSLEVPHELRSDANITEREVVTAVIVGSGEPILLSKSSPAFAYDWSTLATFTTQSPDIRPLLRSTLVHLYGLTAGEGWNSATIMSPSSTHYPLGQLSKDVAYRNAMRAFLSKGRAKIVQRLGRIKELLNFADEVGAGTASISKEALVEQIKQYGQSVEEILDLCERFEWLQMRRELFRHRLRQKQLSKQLKEIARQLDENLCSQAPAVILKTPNSWMDWFDNIAIVSFPVWIGTFFFALLSLFIVYSRKIKMA</sequence>
<feature type="transmembrane region" description="Helical" evidence="1">
    <location>
        <begin position="668"/>
        <end position="691"/>
    </location>
</feature>
<evidence type="ECO:0000313" key="4">
    <source>
        <dbReference type="Proteomes" id="UP000001542"/>
    </source>
</evidence>
<protein>
    <submittedName>
        <fullName evidence="3">Uncharacterized protein</fullName>
    </submittedName>
</protein>
<dbReference type="PANTHER" id="PTHR31515">
    <property type="entry name" value="TRANSMEMBRANE PROTEIN-RELATED"/>
    <property type="match status" value="1"/>
</dbReference>
<accession>A2F6Y7</accession>
<keyword evidence="1" id="KW-0812">Transmembrane</keyword>
<reference evidence="3" key="2">
    <citation type="journal article" date="2007" name="Science">
        <title>Draft genome sequence of the sexually transmitted pathogen Trichomonas vaginalis.</title>
        <authorList>
            <person name="Carlton J.M."/>
            <person name="Hirt R.P."/>
            <person name="Silva J.C."/>
            <person name="Delcher A.L."/>
            <person name="Schatz M."/>
            <person name="Zhao Q."/>
            <person name="Wortman J.R."/>
            <person name="Bidwell S.L."/>
            <person name="Alsmark U.C.M."/>
            <person name="Besteiro S."/>
            <person name="Sicheritz-Ponten T."/>
            <person name="Noel C.J."/>
            <person name="Dacks J.B."/>
            <person name="Foster P.G."/>
            <person name="Simillion C."/>
            <person name="Van de Peer Y."/>
            <person name="Miranda-Saavedra D."/>
            <person name="Barton G.J."/>
            <person name="Westrop G.D."/>
            <person name="Mueller S."/>
            <person name="Dessi D."/>
            <person name="Fiori P.L."/>
            <person name="Ren Q."/>
            <person name="Paulsen I."/>
            <person name="Zhang H."/>
            <person name="Bastida-Corcuera F.D."/>
            <person name="Simoes-Barbosa A."/>
            <person name="Brown M.T."/>
            <person name="Hayes R.D."/>
            <person name="Mukherjee M."/>
            <person name="Okumura C.Y."/>
            <person name="Schneider R."/>
            <person name="Smith A.J."/>
            <person name="Vanacova S."/>
            <person name="Villalvazo M."/>
            <person name="Haas B.J."/>
            <person name="Pertea M."/>
            <person name="Feldblyum T.V."/>
            <person name="Utterback T.R."/>
            <person name="Shu C.L."/>
            <person name="Osoegawa K."/>
            <person name="de Jong P.J."/>
            <person name="Hrdy I."/>
            <person name="Horvathova L."/>
            <person name="Zubacova Z."/>
            <person name="Dolezal P."/>
            <person name="Malik S.B."/>
            <person name="Logsdon J.M. Jr."/>
            <person name="Henze K."/>
            <person name="Gupta A."/>
            <person name="Wang C.C."/>
            <person name="Dunne R.L."/>
            <person name="Upcroft J.A."/>
            <person name="Upcroft P."/>
            <person name="White O."/>
            <person name="Salzberg S.L."/>
            <person name="Tang P."/>
            <person name="Chiu C.-H."/>
            <person name="Lee Y.-S."/>
            <person name="Embley T.M."/>
            <person name="Coombs G.H."/>
            <person name="Mottram J.C."/>
            <person name="Tachezy J."/>
            <person name="Fraser-Liggett C.M."/>
            <person name="Johnson P.J."/>
        </authorList>
    </citation>
    <scope>NUCLEOTIDE SEQUENCE [LARGE SCALE GENOMIC DNA]</scope>
    <source>
        <strain evidence="3">G3</strain>
    </source>
</reference>
<dbReference type="OrthoDB" id="10598921at2759"/>
<feature type="signal peptide" evidence="2">
    <location>
        <begin position="1"/>
        <end position="15"/>
    </location>
</feature>
<dbReference type="PANTHER" id="PTHR31515:SF0">
    <property type="entry name" value="TRANSMEMBRANE PROTEIN"/>
    <property type="match status" value="1"/>
</dbReference>
<dbReference type="RefSeq" id="XP_001312278.1">
    <property type="nucleotide sequence ID" value="XM_001312277.1"/>
</dbReference>
<keyword evidence="1" id="KW-0472">Membrane</keyword>
<dbReference type="VEuPathDB" id="TrichDB:TVAGG3_0007270"/>
<proteinExistence type="predicted"/>
<gene>
    <name evidence="3" type="ORF">TVAG_182050</name>
</gene>
<dbReference type="InParanoid" id="A2F6Y7"/>
<evidence type="ECO:0000256" key="2">
    <source>
        <dbReference type="SAM" id="SignalP"/>
    </source>
</evidence>
<evidence type="ECO:0000256" key="1">
    <source>
        <dbReference type="SAM" id="Phobius"/>
    </source>
</evidence>
<dbReference type="SMR" id="A2F6Y7"/>
<feature type="chain" id="PRO_5012067686" evidence="2">
    <location>
        <begin position="16"/>
        <end position="698"/>
    </location>
</feature>
<keyword evidence="2" id="KW-0732">Signal</keyword>
<evidence type="ECO:0000313" key="3">
    <source>
        <dbReference type="EMBL" id="EAX99348.1"/>
    </source>
</evidence>
<keyword evidence="1" id="KW-1133">Transmembrane helix</keyword>
<name>A2F6Y7_TRIV3</name>
<dbReference type="EMBL" id="DS113641">
    <property type="protein sequence ID" value="EAX99348.1"/>
    <property type="molecule type" value="Genomic_DNA"/>
</dbReference>
<dbReference type="AlphaFoldDB" id="A2F6Y7"/>
<dbReference type="KEGG" id="tva:4757154"/>
<dbReference type="Proteomes" id="UP000001542">
    <property type="component" value="Unassembled WGS sequence"/>
</dbReference>
<reference evidence="3" key="1">
    <citation type="submission" date="2006-10" db="EMBL/GenBank/DDBJ databases">
        <authorList>
            <person name="Amadeo P."/>
            <person name="Zhao Q."/>
            <person name="Wortman J."/>
            <person name="Fraser-Liggett C."/>
            <person name="Carlton J."/>
        </authorList>
    </citation>
    <scope>NUCLEOTIDE SEQUENCE</scope>
    <source>
        <strain evidence="3">G3</strain>
    </source>
</reference>
<organism evidence="3 4">
    <name type="scientific">Trichomonas vaginalis (strain ATCC PRA-98 / G3)</name>
    <dbReference type="NCBI Taxonomy" id="412133"/>
    <lineage>
        <taxon>Eukaryota</taxon>
        <taxon>Metamonada</taxon>
        <taxon>Parabasalia</taxon>
        <taxon>Trichomonadida</taxon>
        <taxon>Trichomonadidae</taxon>
        <taxon>Trichomonas</taxon>
    </lineage>
</organism>
<keyword evidence="4" id="KW-1185">Reference proteome</keyword>